<comment type="similarity">
    <text evidence="2">Belongs to the peptidase M20A family.</text>
</comment>
<dbReference type="NCBIfam" id="TIGR01887">
    <property type="entry name" value="dipeptidaselike"/>
    <property type="match status" value="1"/>
</dbReference>
<dbReference type="Pfam" id="PF01546">
    <property type="entry name" value="Peptidase_M20"/>
    <property type="match status" value="1"/>
</dbReference>
<dbReference type="GO" id="GO:0008777">
    <property type="term" value="F:acetylornithine deacetylase activity"/>
    <property type="evidence" value="ECO:0007669"/>
    <property type="project" value="TreeGrafter"/>
</dbReference>
<dbReference type="InterPro" id="IPR050072">
    <property type="entry name" value="Peptidase_M20A"/>
</dbReference>
<dbReference type="OrthoDB" id="9761532at2"/>
<dbReference type="AlphaFoldDB" id="A0A4V3CR99"/>
<dbReference type="SUPFAM" id="SSF53187">
    <property type="entry name" value="Zn-dependent exopeptidases"/>
    <property type="match status" value="1"/>
</dbReference>
<dbReference type="PANTHER" id="PTHR43808:SF31">
    <property type="entry name" value="N-ACETYL-L-CITRULLINE DEACETYLASE"/>
    <property type="match status" value="1"/>
</dbReference>
<dbReference type="RefSeq" id="WP_133528509.1">
    <property type="nucleotide sequence ID" value="NZ_SNXO01000018.1"/>
</dbReference>
<dbReference type="InterPro" id="IPR036264">
    <property type="entry name" value="Bact_exopeptidase_dim_dom"/>
</dbReference>
<dbReference type="PROSITE" id="PS00759">
    <property type="entry name" value="ARGE_DAPE_CPG2_2"/>
    <property type="match status" value="1"/>
</dbReference>
<name>A0A4V3CR99_9FIRM</name>
<comment type="caution">
    <text evidence="9">The sequence shown here is derived from an EMBL/GenBank/DDBJ whole genome shotgun (WGS) entry which is preliminary data.</text>
</comment>
<dbReference type="Proteomes" id="UP000295500">
    <property type="component" value="Unassembled WGS sequence"/>
</dbReference>
<protein>
    <submittedName>
        <fullName evidence="9">Succinyl-diaminopimelate desuccinylase</fullName>
    </submittedName>
</protein>
<evidence type="ECO:0000256" key="5">
    <source>
        <dbReference type="ARBA" id="ARBA00022801"/>
    </source>
</evidence>
<sequence length="477" mass="52498">MDLAKHIEENKSQAVDTLKELIRIRSDAGDPVTTPSGEVYPFGQGVQDAFAYMLKKAEEYGFETANADNYGGHIDFGSGDKTVGIIGHLDVVPAGDGWDFDAYSGAESDGYIYGRGTTDDKGPLLACFFAMKALKDAGYEPQRRIRLIMGLDEETNWIGVQHYKEKLGNPDYGFTPDGDFPILNGEKGMIGFDIAKKLSPSPKEGLLLSKLSGGTAANMVPEHARAVVRSNDPEAYDHIKDLVEEYRNETGYKVKTKGVGKSLEITAEGVAAHGAAPQDGLNAISILFAFLGKLTFVNDDLNVFIDFYNKCVGFNVYGKNMNLDFHDEKSGKLSFNNGLVNYDGESISVNINIRYPISANADKIYGAVMPFIDKYDLGVVKQGDMKPIYFDTNSNVIRTLVGVYRDKTGDMESQPIVVGGGTYAKAFDNVVAYGGLFPGDPDIMHQKNEKLEIKRYYQMIEIYADAIYKMSQPDFEL</sequence>
<gene>
    <name evidence="9" type="ORF">EV211_11846</name>
</gene>
<evidence type="ECO:0000256" key="4">
    <source>
        <dbReference type="ARBA" id="ARBA00022723"/>
    </source>
</evidence>
<keyword evidence="8" id="KW-0482">Metalloprotease</keyword>
<keyword evidence="6" id="KW-0862">Zinc</keyword>
<keyword evidence="4" id="KW-0479">Metal-binding</keyword>
<keyword evidence="7" id="KW-0224">Dipeptidase</keyword>
<evidence type="ECO:0000256" key="3">
    <source>
        <dbReference type="ARBA" id="ARBA00022670"/>
    </source>
</evidence>
<dbReference type="PROSITE" id="PS00758">
    <property type="entry name" value="ARGE_DAPE_CPG2_1"/>
    <property type="match status" value="1"/>
</dbReference>
<dbReference type="GO" id="GO:0006526">
    <property type="term" value="P:L-arginine biosynthetic process"/>
    <property type="evidence" value="ECO:0007669"/>
    <property type="project" value="TreeGrafter"/>
</dbReference>
<evidence type="ECO:0000256" key="8">
    <source>
        <dbReference type="ARBA" id="ARBA00023049"/>
    </source>
</evidence>
<keyword evidence="10" id="KW-1185">Reference proteome</keyword>
<dbReference type="Gene3D" id="3.30.70.360">
    <property type="match status" value="2"/>
</dbReference>
<dbReference type="GO" id="GO:0008270">
    <property type="term" value="F:zinc ion binding"/>
    <property type="evidence" value="ECO:0007669"/>
    <property type="project" value="InterPro"/>
</dbReference>
<dbReference type="GO" id="GO:0016805">
    <property type="term" value="F:dipeptidase activity"/>
    <property type="evidence" value="ECO:0007669"/>
    <property type="project" value="UniProtKB-KW"/>
</dbReference>
<evidence type="ECO:0000256" key="2">
    <source>
        <dbReference type="ARBA" id="ARBA00006247"/>
    </source>
</evidence>
<dbReference type="PANTHER" id="PTHR43808">
    <property type="entry name" value="ACETYLORNITHINE DEACETYLASE"/>
    <property type="match status" value="1"/>
</dbReference>
<dbReference type="SUPFAM" id="SSF55031">
    <property type="entry name" value="Bacterial exopeptidase dimerisation domain"/>
    <property type="match status" value="1"/>
</dbReference>
<dbReference type="GO" id="GO:0006508">
    <property type="term" value="P:proteolysis"/>
    <property type="evidence" value="ECO:0007669"/>
    <property type="project" value="UniProtKB-KW"/>
</dbReference>
<dbReference type="InterPro" id="IPR001261">
    <property type="entry name" value="ArgE/DapE_CS"/>
</dbReference>
<dbReference type="InterPro" id="IPR002933">
    <property type="entry name" value="Peptidase_M20"/>
</dbReference>
<keyword evidence="3" id="KW-0645">Protease</keyword>
<organism evidence="9 10">
    <name type="scientific">Aminicella lysinilytica</name>
    <dbReference type="NCBI Taxonomy" id="433323"/>
    <lineage>
        <taxon>Bacteria</taxon>
        <taxon>Bacillati</taxon>
        <taxon>Bacillota</taxon>
        <taxon>Clostridia</taxon>
        <taxon>Peptostreptococcales</taxon>
        <taxon>Anaerovoracaceae</taxon>
        <taxon>Aminicella</taxon>
    </lineage>
</organism>
<evidence type="ECO:0000313" key="9">
    <source>
        <dbReference type="EMBL" id="TDP55992.1"/>
    </source>
</evidence>
<evidence type="ECO:0000256" key="1">
    <source>
        <dbReference type="ARBA" id="ARBA00001947"/>
    </source>
</evidence>
<reference evidence="9 10" key="1">
    <citation type="submission" date="2019-03" db="EMBL/GenBank/DDBJ databases">
        <title>Genomic Encyclopedia of Type Strains, Phase IV (KMG-IV): sequencing the most valuable type-strain genomes for metagenomic binning, comparative biology and taxonomic classification.</title>
        <authorList>
            <person name="Goeker M."/>
        </authorList>
    </citation>
    <scope>NUCLEOTIDE SEQUENCE [LARGE SCALE GENOMIC DNA]</scope>
    <source>
        <strain evidence="9 10">DSM 28287</strain>
    </source>
</reference>
<evidence type="ECO:0000256" key="6">
    <source>
        <dbReference type="ARBA" id="ARBA00022833"/>
    </source>
</evidence>
<dbReference type="GO" id="GO:0008237">
    <property type="term" value="F:metallopeptidase activity"/>
    <property type="evidence" value="ECO:0007669"/>
    <property type="project" value="UniProtKB-KW"/>
</dbReference>
<dbReference type="InterPro" id="IPR010964">
    <property type="entry name" value="M20A_pepV-rel"/>
</dbReference>
<accession>A0A4V3CR99</accession>
<comment type="cofactor">
    <cofactor evidence="1">
        <name>Zn(2+)</name>
        <dbReference type="ChEBI" id="CHEBI:29105"/>
    </cofactor>
</comment>
<dbReference type="NCBIfam" id="NF005591">
    <property type="entry name" value="PRK07318.1"/>
    <property type="match status" value="1"/>
</dbReference>
<keyword evidence="5" id="KW-0378">Hydrolase</keyword>
<dbReference type="Gene3D" id="3.40.630.10">
    <property type="entry name" value="Zn peptidases"/>
    <property type="match status" value="1"/>
</dbReference>
<proteinExistence type="inferred from homology"/>
<dbReference type="EMBL" id="SNXO01000018">
    <property type="protein sequence ID" value="TDP55992.1"/>
    <property type="molecule type" value="Genomic_DNA"/>
</dbReference>
<evidence type="ECO:0000256" key="7">
    <source>
        <dbReference type="ARBA" id="ARBA00022997"/>
    </source>
</evidence>
<evidence type="ECO:0000313" key="10">
    <source>
        <dbReference type="Proteomes" id="UP000295500"/>
    </source>
</evidence>